<evidence type="ECO:0000256" key="2">
    <source>
        <dbReference type="SAM" id="SignalP"/>
    </source>
</evidence>
<dbReference type="InterPro" id="IPR001680">
    <property type="entry name" value="WD40_rpt"/>
</dbReference>
<dbReference type="OrthoDB" id="1677004at2"/>
<evidence type="ECO:0000313" key="4">
    <source>
        <dbReference type="Proteomes" id="UP000286287"/>
    </source>
</evidence>
<dbReference type="SUPFAM" id="SSF69322">
    <property type="entry name" value="Tricorn protease domain 2"/>
    <property type="match status" value="1"/>
</dbReference>
<evidence type="ECO:0000256" key="1">
    <source>
        <dbReference type="PROSITE-ProRule" id="PRU00221"/>
    </source>
</evidence>
<keyword evidence="1" id="KW-0853">WD repeat</keyword>
<dbReference type="Proteomes" id="UP000286287">
    <property type="component" value="Unassembled WGS sequence"/>
</dbReference>
<dbReference type="AlphaFoldDB" id="A0A418V5P5"/>
<dbReference type="Pfam" id="PF00400">
    <property type="entry name" value="WD40"/>
    <property type="match status" value="2"/>
</dbReference>
<dbReference type="PANTHER" id="PTHR19879">
    <property type="entry name" value="TRANSCRIPTION INITIATION FACTOR TFIID"/>
    <property type="match status" value="1"/>
</dbReference>
<dbReference type="Gene3D" id="2.130.10.10">
    <property type="entry name" value="YVTN repeat-like/Quinoprotein amine dehydrogenase"/>
    <property type="match status" value="1"/>
</dbReference>
<dbReference type="RefSeq" id="WP_119762602.1">
    <property type="nucleotide sequence ID" value="NZ_QYUJ01000014.1"/>
</dbReference>
<comment type="caution">
    <text evidence="3">The sequence shown here is derived from an EMBL/GenBank/DDBJ whole genome shotgun (WGS) entry which is preliminary data.</text>
</comment>
<dbReference type="InterPro" id="IPR015943">
    <property type="entry name" value="WD40/YVTN_repeat-like_dom_sf"/>
</dbReference>
<feature type="repeat" description="WD" evidence="1">
    <location>
        <begin position="220"/>
        <end position="251"/>
    </location>
</feature>
<dbReference type="PROSITE" id="PS50294">
    <property type="entry name" value="WD_REPEATS_REGION"/>
    <property type="match status" value="1"/>
</dbReference>
<feature type="signal peptide" evidence="2">
    <location>
        <begin position="1"/>
        <end position="23"/>
    </location>
</feature>
<reference evidence="3 4" key="1">
    <citation type="submission" date="2018-09" db="EMBL/GenBank/DDBJ databases">
        <authorList>
            <person name="Zhu H."/>
        </authorList>
    </citation>
    <scope>NUCLEOTIDE SEQUENCE [LARGE SCALE GENOMIC DNA]</scope>
    <source>
        <strain evidence="3 4">K2S05-167</strain>
    </source>
</reference>
<dbReference type="SMART" id="SM00320">
    <property type="entry name" value="WD40"/>
    <property type="match status" value="2"/>
</dbReference>
<name>A0A418V5P5_9DEIO</name>
<dbReference type="PANTHER" id="PTHR19879:SF9">
    <property type="entry name" value="TRANSCRIPTION INITIATION FACTOR TFIID SUBUNIT 5"/>
    <property type="match status" value="1"/>
</dbReference>
<protein>
    <submittedName>
        <fullName evidence="3">Uncharacterized protein</fullName>
    </submittedName>
</protein>
<keyword evidence="4" id="KW-1185">Reference proteome</keyword>
<dbReference type="EMBL" id="QYUJ01000014">
    <property type="protein sequence ID" value="RJF71433.1"/>
    <property type="molecule type" value="Genomic_DNA"/>
</dbReference>
<accession>A0A418V5P5</accession>
<sequence>MSTRNQLKTLTALLSCWAMSATAQGLNLPDGHVEWQCGNRWDDCRLVRKDANGLPVTTANPAAVGTLRSRLTLSHDGKTIYAPVNRNLTALNAETLQPRWRQPLFPNASQNDVLPTVMAESPDGSTLAVSRTGYGEAARQDWGNIILLKAGTGEVIRTLQHPVSTLKDEWQKFYNTVTALAFTPDGSALAVGSTGGGIRVIQLDGERETRLQGACGWPRPVAHAGPVRDLRWTTNSTLISTANDGTVRLWKNGQPSACLTVKQGGFQLHGLPNGQLLVQNATTFTLVNLATFKKVRELGPTVSAVQDVRVSPSKVTLADETSEQDYALPSGEFLAVRGPNLAQLRQGNTNIEVRPNLQVNVTQGGKMHTLNAKVIPPENVRGWKKRWSISLTGQSLRVDATNYVRVMTMEGDDFQNRYVWNVNTGKLLSCETWQMGLMYGGEPQKTATDAACKAALQHGQGRQDIKTVWHE</sequence>
<keyword evidence="2" id="KW-0732">Signal</keyword>
<evidence type="ECO:0000313" key="3">
    <source>
        <dbReference type="EMBL" id="RJF71433.1"/>
    </source>
</evidence>
<gene>
    <name evidence="3" type="ORF">D3875_07460</name>
</gene>
<dbReference type="PROSITE" id="PS50082">
    <property type="entry name" value="WD_REPEATS_2"/>
    <property type="match status" value="1"/>
</dbReference>
<organism evidence="3 4">
    <name type="scientific">Deinococcus cavernae</name>
    <dbReference type="NCBI Taxonomy" id="2320857"/>
    <lineage>
        <taxon>Bacteria</taxon>
        <taxon>Thermotogati</taxon>
        <taxon>Deinococcota</taxon>
        <taxon>Deinococci</taxon>
        <taxon>Deinococcales</taxon>
        <taxon>Deinococcaceae</taxon>
        <taxon>Deinococcus</taxon>
    </lineage>
</organism>
<proteinExistence type="predicted"/>
<feature type="chain" id="PRO_5019302453" evidence="2">
    <location>
        <begin position="24"/>
        <end position="471"/>
    </location>
</feature>